<dbReference type="Proteomes" id="UP000609172">
    <property type="component" value="Unassembled WGS sequence"/>
</dbReference>
<reference evidence="4" key="1">
    <citation type="submission" date="2020-12" db="EMBL/GenBank/DDBJ databases">
        <title>Bacterial novel species Flavobacterium sp. SE-1-e isolated from soil.</title>
        <authorList>
            <person name="Jung H.-Y."/>
        </authorList>
    </citation>
    <scope>NUCLEOTIDE SEQUENCE</scope>
    <source>
        <strain evidence="4">SE-1-e</strain>
    </source>
</reference>
<evidence type="ECO:0000256" key="2">
    <source>
        <dbReference type="SAM" id="SignalP"/>
    </source>
</evidence>
<feature type="chain" id="PRO_5038095783" evidence="2">
    <location>
        <begin position="30"/>
        <end position="338"/>
    </location>
</feature>
<dbReference type="PANTHER" id="PTHR48081:SF13">
    <property type="entry name" value="ALPHA_BETA HYDROLASE"/>
    <property type="match status" value="1"/>
</dbReference>
<dbReference type="InterPro" id="IPR049492">
    <property type="entry name" value="BD-FAE-like_dom"/>
</dbReference>
<evidence type="ECO:0000313" key="5">
    <source>
        <dbReference type="Proteomes" id="UP000609172"/>
    </source>
</evidence>
<protein>
    <submittedName>
        <fullName evidence="4">Alpha/beta hydrolase</fullName>
    </submittedName>
</protein>
<comment type="caution">
    <text evidence="4">The sequence shown here is derived from an EMBL/GenBank/DDBJ whole genome shotgun (WGS) entry which is preliminary data.</text>
</comment>
<dbReference type="InterPro" id="IPR029058">
    <property type="entry name" value="AB_hydrolase_fold"/>
</dbReference>
<dbReference type="GO" id="GO:0016787">
    <property type="term" value="F:hydrolase activity"/>
    <property type="evidence" value="ECO:0007669"/>
    <property type="project" value="UniProtKB-KW"/>
</dbReference>
<dbReference type="AlphaFoldDB" id="A0A934UJS6"/>
<name>A0A934UJS6_9FLAO</name>
<dbReference type="Gene3D" id="3.40.50.1820">
    <property type="entry name" value="alpha/beta hydrolase"/>
    <property type="match status" value="1"/>
</dbReference>
<evidence type="ECO:0000256" key="1">
    <source>
        <dbReference type="ARBA" id="ARBA00022801"/>
    </source>
</evidence>
<feature type="domain" description="BD-FAE-like" evidence="3">
    <location>
        <begin position="88"/>
        <end position="278"/>
    </location>
</feature>
<keyword evidence="2" id="KW-0732">Signal</keyword>
<dbReference type="InterPro" id="IPR050300">
    <property type="entry name" value="GDXG_lipolytic_enzyme"/>
</dbReference>
<dbReference type="SUPFAM" id="SSF53474">
    <property type="entry name" value="alpha/beta-Hydrolases"/>
    <property type="match status" value="1"/>
</dbReference>
<sequence length="338" mass="38302">MERSYLNSKIKVKNLLLLFLVLGLQSTHAQYINGITNVRDTSFTNESAFSKTLKNFPTITKVQLPHFKNVTQKNNLVYCSYGKRKMRLDVFFDKNKVEKQTAIIIIHGGGWRSGNKEQHHQMAQKLASLGYVCFTPEYRLSTEALFPAAVYDLKAAIRWVRENAEKYNVNPNQIVSLGFSAGGELAAFVGVTGNMPLFEGNMANSDSKSQVNAIIDIDGTLSFVHPESSEMQTSDVDKKIGASTYWLGYRIKEQPILWEAASPLSYVGKNTPPTLFINSSITRMHAGRNDFIRVLEENKIYNEVHEFENSPHTFCLFNPWFDPTIAYIDDFLTAIFKN</sequence>
<dbReference type="EMBL" id="JAEHFV010000003">
    <property type="protein sequence ID" value="MBK0370202.1"/>
    <property type="molecule type" value="Genomic_DNA"/>
</dbReference>
<evidence type="ECO:0000259" key="3">
    <source>
        <dbReference type="Pfam" id="PF20434"/>
    </source>
</evidence>
<keyword evidence="5" id="KW-1185">Reference proteome</keyword>
<evidence type="ECO:0000313" key="4">
    <source>
        <dbReference type="EMBL" id="MBK0370202.1"/>
    </source>
</evidence>
<keyword evidence="1 4" id="KW-0378">Hydrolase</keyword>
<dbReference type="PANTHER" id="PTHR48081">
    <property type="entry name" value="AB HYDROLASE SUPERFAMILY PROTEIN C4A8.06C"/>
    <property type="match status" value="1"/>
</dbReference>
<gene>
    <name evidence="4" type="ORF">I5M07_10155</name>
</gene>
<dbReference type="RefSeq" id="WP_200106324.1">
    <property type="nucleotide sequence ID" value="NZ_JAEHFV010000003.1"/>
</dbReference>
<accession>A0A934UJS6</accession>
<feature type="signal peptide" evidence="2">
    <location>
        <begin position="1"/>
        <end position="29"/>
    </location>
</feature>
<organism evidence="4 5">
    <name type="scientific">Flavobacterium agrisoli</name>
    <dbReference type="NCBI Taxonomy" id="2793066"/>
    <lineage>
        <taxon>Bacteria</taxon>
        <taxon>Pseudomonadati</taxon>
        <taxon>Bacteroidota</taxon>
        <taxon>Flavobacteriia</taxon>
        <taxon>Flavobacteriales</taxon>
        <taxon>Flavobacteriaceae</taxon>
        <taxon>Flavobacterium</taxon>
    </lineage>
</organism>
<proteinExistence type="predicted"/>
<dbReference type="Pfam" id="PF20434">
    <property type="entry name" value="BD-FAE"/>
    <property type="match status" value="1"/>
</dbReference>